<reference evidence="1" key="2">
    <citation type="submission" date="2021-09" db="EMBL/GenBank/DDBJ databases">
        <authorList>
            <person name="Gilroy R."/>
        </authorList>
    </citation>
    <scope>NUCLEOTIDE SEQUENCE</scope>
    <source>
        <strain evidence="1">ChiHjej11B10-15683</strain>
    </source>
</reference>
<dbReference type="EMBL" id="DYVQ01000050">
    <property type="protein sequence ID" value="HJF73757.1"/>
    <property type="molecule type" value="Genomic_DNA"/>
</dbReference>
<sequence length="108" mass="13232">MKKYIFIFFIFLLNGCYYNFKTGCFYAPQSVNCGRKYKSDFDSYQKKGVTDEQKIIDIKSCLGKYDNNIDYRKYIFHDLYERYPNENIAHEFSMCMRNKGYIYDRLYR</sequence>
<comment type="caution">
    <text evidence="1">The sequence shown here is derived from an EMBL/GenBank/DDBJ whole genome shotgun (WGS) entry which is preliminary data.</text>
</comment>
<name>A0A921HBS6_9PAST</name>
<proteinExistence type="predicted"/>
<evidence type="ECO:0000313" key="1">
    <source>
        <dbReference type="EMBL" id="HJF73757.1"/>
    </source>
</evidence>
<organism evidence="1 2">
    <name type="scientific">Gallibacterium anatis</name>
    <dbReference type="NCBI Taxonomy" id="750"/>
    <lineage>
        <taxon>Bacteria</taxon>
        <taxon>Pseudomonadati</taxon>
        <taxon>Pseudomonadota</taxon>
        <taxon>Gammaproteobacteria</taxon>
        <taxon>Pasteurellales</taxon>
        <taxon>Pasteurellaceae</taxon>
        <taxon>Gallibacterium</taxon>
    </lineage>
</organism>
<protein>
    <submittedName>
        <fullName evidence="1">Uncharacterized protein</fullName>
    </submittedName>
</protein>
<dbReference type="Proteomes" id="UP000749334">
    <property type="component" value="Unassembled WGS sequence"/>
</dbReference>
<dbReference type="RefSeq" id="WP_052125197.1">
    <property type="nucleotide sequence ID" value="NZ_JARTDA010000074.1"/>
</dbReference>
<evidence type="ECO:0000313" key="2">
    <source>
        <dbReference type="Proteomes" id="UP000749334"/>
    </source>
</evidence>
<gene>
    <name evidence="1" type="ORF">K8W15_06100</name>
</gene>
<dbReference type="AlphaFoldDB" id="A0A921HBS6"/>
<accession>A0A921HBS6</accession>
<reference evidence="1" key="1">
    <citation type="journal article" date="2021" name="PeerJ">
        <title>Extensive microbial diversity within the chicken gut microbiome revealed by metagenomics and culture.</title>
        <authorList>
            <person name="Gilroy R."/>
            <person name="Ravi A."/>
            <person name="Getino M."/>
            <person name="Pursley I."/>
            <person name="Horton D.L."/>
            <person name="Alikhan N.F."/>
            <person name="Baker D."/>
            <person name="Gharbi K."/>
            <person name="Hall N."/>
            <person name="Watson M."/>
            <person name="Adriaenssens E.M."/>
            <person name="Foster-Nyarko E."/>
            <person name="Jarju S."/>
            <person name="Secka A."/>
            <person name="Antonio M."/>
            <person name="Oren A."/>
            <person name="Chaudhuri R.R."/>
            <person name="La Ragione R."/>
            <person name="Hildebrand F."/>
            <person name="Pallen M.J."/>
        </authorList>
    </citation>
    <scope>NUCLEOTIDE SEQUENCE</scope>
    <source>
        <strain evidence="1">ChiHjej11B10-15683</strain>
    </source>
</reference>